<dbReference type="InterPro" id="IPR003661">
    <property type="entry name" value="HisK_dim/P_dom"/>
</dbReference>
<feature type="domain" description="Histidine kinase" evidence="10">
    <location>
        <begin position="196"/>
        <end position="432"/>
    </location>
</feature>
<dbReference type="SUPFAM" id="SSF55874">
    <property type="entry name" value="ATPase domain of HSP90 chaperone/DNA topoisomerase II/histidine kinase"/>
    <property type="match status" value="1"/>
</dbReference>
<dbReference type="PANTHER" id="PTHR45339">
    <property type="entry name" value="HYBRID SIGNAL TRANSDUCTION HISTIDINE KINASE J"/>
    <property type="match status" value="1"/>
</dbReference>
<evidence type="ECO:0000313" key="13">
    <source>
        <dbReference type="EMBL" id="KIE12151.1"/>
    </source>
</evidence>
<proteinExistence type="inferred from homology"/>
<dbReference type="SMART" id="SM00387">
    <property type="entry name" value="HATPase_c"/>
    <property type="match status" value="1"/>
</dbReference>
<name>A0A0C1NH40_9CYAN</name>
<dbReference type="SUPFAM" id="SSF55781">
    <property type="entry name" value="GAF domain-like"/>
    <property type="match status" value="1"/>
</dbReference>
<comment type="catalytic activity">
    <reaction evidence="1">
        <text>ATP + protein L-histidine = ADP + protein N-phospho-L-histidine.</text>
        <dbReference type="EC" id="2.7.13.3"/>
    </reaction>
</comment>
<dbReference type="SMART" id="SM00065">
    <property type="entry name" value="GAF"/>
    <property type="match status" value="1"/>
</dbReference>
<gene>
    <name evidence="13" type="ORF">DA73_0211275</name>
    <name evidence="12" type="ORF">DA73_0400037580</name>
</gene>
<keyword evidence="6 13" id="KW-0418">Kinase</keyword>
<evidence type="ECO:0000256" key="7">
    <source>
        <dbReference type="ARBA" id="ARBA00023012"/>
    </source>
</evidence>
<dbReference type="EMBL" id="JHEG04000001">
    <property type="protein sequence ID" value="KAF3890533.1"/>
    <property type="molecule type" value="Genomic_DNA"/>
</dbReference>
<evidence type="ECO:0000256" key="1">
    <source>
        <dbReference type="ARBA" id="ARBA00000085"/>
    </source>
</evidence>
<dbReference type="InterPro" id="IPR005467">
    <property type="entry name" value="His_kinase_dom"/>
</dbReference>
<dbReference type="STRING" id="1479485.DA73_0211275"/>
<organism evidence="13">
    <name type="scientific">Tolypothrix bouteillei VB521301</name>
    <dbReference type="NCBI Taxonomy" id="1479485"/>
    <lineage>
        <taxon>Bacteria</taxon>
        <taxon>Bacillati</taxon>
        <taxon>Cyanobacteriota</taxon>
        <taxon>Cyanophyceae</taxon>
        <taxon>Nostocales</taxon>
        <taxon>Tolypothrichaceae</taxon>
        <taxon>Tolypothrix</taxon>
    </lineage>
</organism>
<dbReference type="CDD" id="cd16922">
    <property type="entry name" value="HATPase_EvgS-ArcB-TorS-like"/>
    <property type="match status" value="1"/>
</dbReference>
<dbReference type="CDD" id="cd00082">
    <property type="entry name" value="HisKA"/>
    <property type="match status" value="1"/>
</dbReference>
<dbReference type="GO" id="GO:0000155">
    <property type="term" value="F:phosphorelay sensor kinase activity"/>
    <property type="evidence" value="ECO:0007669"/>
    <property type="project" value="InterPro"/>
</dbReference>
<dbReference type="RefSeq" id="WP_038079904.1">
    <property type="nucleotide sequence ID" value="NZ_JHEG04000001.1"/>
</dbReference>
<reference evidence="12" key="2">
    <citation type="submission" date="2019-11" db="EMBL/GenBank/DDBJ databases">
        <title>Improved Assembly of Tolypothrix boutellei genome.</title>
        <authorList>
            <person name="Sarangi A.N."/>
            <person name="Mukherjee M."/>
            <person name="Ghosh S."/>
            <person name="Singh D."/>
            <person name="Das A."/>
            <person name="Kant S."/>
            <person name="Prusty A."/>
            <person name="Tripathy S."/>
        </authorList>
    </citation>
    <scope>NUCLEOTIDE SEQUENCE</scope>
    <source>
        <strain evidence="12">VB521301</strain>
    </source>
</reference>
<dbReference type="InterPro" id="IPR003018">
    <property type="entry name" value="GAF"/>
</dbReference>
<dbReference type="Pfam" id="PF00512">
    <property type="entry name" value="HisKA"/>
    <property type="match status" value="1"/>
</dbReference>
<comment type="similarity">
    <text evidence="2">In the N-terminal section; belongs to the phytochrome family.</text>
</comment>
<evidence type="ECO:0000313" key="14">
    <source>
        <dbReference type="Proteomes" id="UP000029738"/>
    </source>
</evidence>
<evidence type="ECO:0000256" key="4">
    <source>
        <dbReference type="ARBA" id="ARBA00022553"/>
    </source>
</evidence>
<dbReference type="InterPro" id="IPR036097">
    <property type="entry name" value="HisK_dim/P_sf"/>
</dbReference>
<dbReference type="Gene3D" id="3.30.565.10">
    <property type="entry name" value="Histidine kinase-like ATPase, C-terminal domain"/>
    <property type="match status" value="1"/>
</dbReference>
<keyword evidence="5" id="KW-0808">Transferase</keyword>
<evidence type="ECO:0000256" key="9">
    <source>
        <dbReference type="PROSITE-ProRule" id="PRU00169"/>
    </source>
</evidence>
<evidence type="ECO:0000259" key="11">
    <source>
        <dbReference type="PROSITE" id="PS50110"/>
    </source>
</evidence>
<dbReference type="SUPFAM" id="SSF52172">
    <property type="entry name" value="CheY-like"/>
    <property type="match status" value="1"/>
</dbReference>
<dbReference type="PANTHER" id="PTHR45339:SF1">
    <property type="entry name" value="HYBRID SIGNAL TRANSDUCTION HISTIDINE KINASE J"/>
    <property type="match status" value="1"/>
</dbReference>
<dbReference type="FunFam" id="3.30.565.10:FF:000010">
    <property type="entry name" value="Sensor histidine kinase RcsC"/>
    <property type="match status" value="1"/>
</dbReference>
<evidence type="ECO:0000313" key="12">
    <source>
        <dbReference type="EMBL" id="KAF3890533.1"/>
    </source>
</evidence>
<dbReference type="OrthoDB" id="9812358at2"/>
<comment type="caution">
    <text evidence="13">The sequence shown here is derived from an EMBL/GenBank/DDBJ whole genome shotgun (WGS) entry which is preliminary data.</text>
</comment>
<dbReference type="AlphaFoldDB" id="A0A0C1NH40"/>
<dbReference type="Proteomes" id="UP000029738">
    <property type="component" value="Unassembled WGS sequence"/>
</dbReference>
<dbReference type="SMART" id="SM00388">
    <property type="entry name" value="HisKA"/>
    <property type="match status" value="1"/>
</dbReference>
<dbReference type="InterPro" id="IPR029016">
    <property type="entry name" value="GAF-like_dom_sf"/>
</dbReference>
<dbReference type="InterPro" id="IPR011006">
    <property type="entry name" value="CheY-like_superfamily"/>
</dbReference>
<dbReference type="EMBL" id="JHEG02000037">
    <property type="protein sequence ID" value="KIE12151.1"/>
    <property type="molecule type" value="Genomic_DNA"/>
</dbReference>
<dbReference type="Gene3D" id="1.10.287.130">
    <property type="match status" value="1"/>
</dbReference>
<dbReference type="InterPro" id="IPR036890">
    <property type="entry name" value="HATPase_C_sf"/>
</dbReference>
<evidence type="ECO:0000259" key="10">
    <source>
        <dbReference type="PROSITE" id="PS50109"/>
    </source>
</evidence>
<evidence type="ECO:0000256" key="3">
    <source>
        <dbReference type="ARBA" id="ARBA00012438"/>
    </source>
</evidence>
<feature type="modified residue" description="4-aspartylphosphate" evidence="9">
    <location>
        <position position="507"/>
    </location>
</feature>
<evidence type="ECO:0000256" key="2">
    <source>
        <dbReference type="ARBA" id="ARBA00006402"/>
    </source>
</evidence>
<dbReference type="EC" id="2.7.13.3" evidence="3"/>
<dbReference type="Gene3D" id="3.30.450.40">
    <property type="match status" value="1"/>
</dbReference>
<dbReference type="SMART" id="SM00448">
    <property type="entry name" value="REC"/>
    <property type="match status" value="1"/>
</dbReference>
<keyword evidence="14" id="KW-1185">Reference proteome</keyword>
<evidence type="ECO:0000256" key="5">
    <source>
        <dbReference type="ARBA" id="ARBA00022679"/>
    </source>
</evidence>
<accession>A0A0C1NH40</accession>
<evidence type="ECO:0000256" key="6">
    <source>
        <dbReference type="ARBA" id="ARBA00022777"/>
    </source>
</evidence>
<dbReference type="SUPFAM" id="SSF47384">
    <property type="entry name" value="Homodimeric domain of signal transducing histidine kinase"/>
    <property type="match status" value="1"/>
</dbReference>
<dbReference type="CDD" id="cd17546">
    <property type="entry name" value="REC_hyHK_CKI1_RcsC-like"/>
    <property type="match status" value="1"/>
</dbReference>
<reference evidence="13" key="1">
    <citation type="journal article" date="2015" name="Genome Announc.">
        <title>Draft Genome Sequence of Tolypothrix boutellei Strain VB521301.</title>
        <authorList>
            <person name="Chandrababunaidu M.M."/>
            <person name="Singh D."/>
            <person name="Sen D."/>
            <person name="Bhan S."/>
            <person name="Das S."/>
            <person name="Gupta A."/>
            <person name="Adhikary S.P."/>
            <person name="Tripathy S."/>
        </authorList>
    </citation>
    <scope>NUCLEOTIDE SEQUENCE</scope>
    <source>
        <strain evidence="13">VB521301</strain>
    </source>
</reference>
<protein>
    <recommendedName>
        <fullName evidence="8">Circadian input-output histidine kinase CikA</fullName>
        <ecNumber evidence="3">2.7.13.3</ecNumber>
    </recommendedName>
</protein>
<dbReference type="Pfam" id="PF02518">
    <property type="entry name" value="HATPase_c"/>
    <property type="match status" value="1"/>
</dbReference>
<keyword evidence="4 9" id="KW-0597">Phosphoprotein</keyword>
<dbReference type="Pfam" id="PF01590">
    <property type="entry name" value="GAF"/>
    <property type="match status" value="1"/>
</dbReference>
<sequence>MTGNQQCIPQGESDRLKVLRRYEILDTPPDGAFDRITAIAARLFKVPIAIVSLVDSDRIWFKSRYGLDVEQVERSPGLCASAILSNDVYTILDASNDVRSLTNPLVAGEMGLRFYAAAPLTTHDGYNLGTLCVSDKKPHTISEEEKSILRDLAAVVMDEIEMRLAACKVARLNTELVQAKEAAEVANKAKSLFIANMSHELRSPLNAILGFSRLIQRSQDVSVENLENATIIIRSGEHLLSLINQVLDFSKLESGRTTVNPNNFDLCCLLDDLEDMFQHKASEKGLELVYNYTSSLPRYIRTDEVKLRQVLINLISNGIKFTNRGRVLVKVGLASENCQSGETKELTSSAIVNSQSRILFEVKDTGAGIAAEELDKLFEAFVQTTTGKESHEGTGLGLAITRKFVRLLGGAINVCSEVGVGTTFKFNIPVTVVDAKDIDIKQPSRTIVSLATNQPQYRILIVDDKPLNRQLLRKLLNLKGFELEEVSNGQEAIEICEKWQPHCIFMDMRMPVMDGYEATRKIKSTLTTLKGEAIKIIALTASALEEEKAIALSIGCDDFIRKPFRESEIFGALQKHLGVQFIYEEQTPNPSFDRVQATNINQTALTNLTQQLAALPPDLIGRFYLAALNLDTDVVLNLIAEIRQINDPLASILEDLAHNFQYQQILTLTQPILS</sequence>
<dbReference type="PROSITE" id="PS50109">
    <property type="entry name" value="HIS_KIN"/>
    <property type="match status" value="1"/>
</dbReference>
<evidence type="ECO:0000256" key="8">
    <source>
        <dbReference type="ARBA" id="ARBA00074306"/>
    </source>
</evidence>
<dbReference type="PROSITE" id="PS50110">
    <property type="entry name" value="RESPONSE_REGULATORY"/>
    <property type="match status" value="1"/>
</dbReference>
<dbReference type="Gene3D" id="3.40.50.2300">
    <property type="match status" value="1"/>
</dbReference>
<dbReference type="PRINTS" id="PR00344">
    <property type="entry name" value="BCTRLSENSOR"/>
</dbReference>
<dbReference type="InterPro" id="IPR001789">
    <property type="entry name" value="Sig_transdc_resp-reg_receiver"/>
</dbReference>
<keyword evidence="7" id="KW-0902">Two-component regulatory system</keyword>
<dbReference type="InterPro" id="IPR003594">
    <property type="entry name" value="HATPase_dom"/>
</dbReference>
<dbReference type="InterPro" id="IPR004358">
    <property type="entry name" value="Sig_transdc_His_kin-like_C"/>
</dbReference>
<feature type="domain" description="Response regulatory" evidence="11">
    <location>
        <begin position="458"/>
        <end position="577"/>
    </location>
</feature>
<dbReference type="Pfam" id="PF00072">
    <property type="entry name" value="Response_reg"/>
    <property type="match status" value="1"/>
</dbReference>